<dbReference type="NCBIfam" id="TIGR01947">
    <property type="entry name" value="rnfG"/>
    <property type="match status" value="1"/>
</dbReference>
<dbReference type="RefSeq" id="WP_187806970.1">
    <property type="nucleotide sequence ID" value="NZ_LZEU01000001.1"/>
</dbReference>
<dbReference type="PANTHER" id="PTHR36118:SF1">
    <property type="entry name" value="ION-TRANSLOCATING OXIDOREDUCTASE COMPLEX SUBUNIT G"/>
    <property type="match status" value="1"/>
</dbReference>
<evidence type="ECO:0000256" key="1">
    <source>
        <dbReference type="ARBA" id="ARBA00022448"/>
    </source>
</evidence>
<comment type="similarity">
    <text evidence="6">Belongs to the RnfG family.</text>
</comment>
<dbReference type="Proteomes" id="UP000744555">
    <property type="component" value="Unassembled WGS sequence"/>
</dbReference>
<dbReference type="Pfam" id="PF04205">
    <property type="entry name" value="FMN_bind"/>
    <property type="match status" value="1"/>
</dbReference>
<keyword evidence="5 6" id="KW-0249">Electron transport</keyword>
<reference evidence="8 9" key="1">
    <citation type="submission" date="2016-06" db="EMBL/GenBank/DDBJ databases">
        <authorList>
            <person name="Ramos C."/>
            <person name="Pintado A."/>
            <person name="Crespo-Gomez J.I."/>
        </authorList>
    </citation>
    <scope>NUCLEOTIDE SEQUENCE [LARGE SCALE GENOMIC DNA]</scope>
    <source>
        <strain evidence="8 9">AVO110</strain>
    </source>
</reference>
<proteinExistence type="inferred from homology"/>
<evidence type="ECO:0000313" key="9">
    <source>
        <dbReference type="Proteomes" id="UP000744555"/>
    </source>
</evidence>
<keyword evidence="6" id="KW-0997">Cell inner membrane</keyword>
<evidence type="ECO:0000256" key="6">
    <source>
        <dbReference type="HAMAP-Rule" id="MF_00479"/>
    </source>
</evidence>
<dbReference type="InterPro" id="IPR007329">
    <property type="entry name" value="FMN-bd"/>
</dbReference>
<evidence type="ECO:0000256" key="4">
    <source>
        <dbReference type="ARBA" id="ARBA00022643"/>
    </source>
</evidence>
<evidence type="ECO:0000256" key="3">
    <source>
        <dbReference type="ARBA" id="ARBA00022630"/>
    </source>
</evidence>
<comment type="caution">
    <text evidence="8">The sequence shown here is derived from an EMBL/GenBank/DDBJ whole genome shotgun (WGS) entry which is preliminary data.</text>
</comment>
<comment type="subcellular location">
    <subcellularLocation>
        <location evidence="6">Cell inner membrane</location>
        <topology evidence="6">Single-pass membrane protein</topology>
    </subcellularLocation>
</comment>
<protein>
    <recommendedName>
        <fullName evidence="6">Ion-translocating oxidoreductase complex subunit G</fullName>
        <ecNumber evidence="6">7.-.-.-</ecNumber>
    </recommendedName>
    <alternativeName>
        <fullName evidence="6">Rnf electron transport complex subunit G</fullName>
    </alternativeName>
</protein>
<dbReference type="PIRSF" id="PIRSF006091">
    <property type="entry name" value="E_trnsport_RnfG"/>
    <property type="match status" value="1"/>
</dbReference>
<dbReference type="EC" id="7.-.-.-" evidence="6"/>
<keyword evidence="6" id="KW-1003">Cell membrane</keyword>
<sequence length="203" mass="21898">MTARQRQTALLLGLLLLAGGLLAVLQHLAAPGIEAQRQLAAERRLLDLLPAGSYDNHPLRQPIALPSGGLLGNASADPAYPIRRGGQLQALLLPVTTRGYEGPIRLLVAVSVEGRLLASKVLEQHETAGLGDLIERHRSPWLQHFDGKRLDDPEASWGLRAEGGQVDQIAGATVTSRAVRDALQRALRFFDSQREQLLQAAAP</sequence>
<comment type="function">
    <text evidence="6">Part of a membrane-bound complex that couples electron transfer with translocation of ions across the membrane.</text>
</comment>
<dbReference type="PANTHER" id="PTHR36118">
    <property type="entry name" value="ION-TRANSLOCATING OXIDOREDUCTASE COMPLEX SUBUNIT G"/>
    <property type="match status" value="1"/>
</dbReference>
<comment type="cofactor">
    <cofactor evidence="6">
        <name>FMN</name>
        <dbReference type="ChEBI" id="CHEBI:58210"/>
    </cofactor>
</comment>
<organism evidence="8 9">
    <name type="scientific">Aquipseudomonas alcaligenes</name>
    <name type="common">Pseudomonas alcaligenes</name>
    <dbReference type="NCBI Taxonomy" id="43263"/>
    <lineage>
        <taxon>Bacteria</taxon>
        <taxon>Pseudomonadati</taxon>
        <taxon>Pseudomonadota</taxon>
        <taxon>Gammaproteobacteria</taxon>
        <taxon>Pseudomonadales</taxon>
        <taxon>Pseudomonadaceae</taxon>
        <taxon>Aquipseudomonas</taxon>
    </lineage>
</organism>
<evidence type="ECO:0000259" key="7">
    <source>
        <dbReference type="SMART" id="SM00900"/>
    </source>
</evidence>
<keyword evidence="6" id="KW-0472">Membrane</keyword>
<keyword evidence="1 6" id="KW-0813">Transport</keyword>
<keyword evidence="3 6" id="KW-0285">Flavoprotein</keyword>
<keyword evidence="6" id="KW-0812">Transmembrane</keyword>
<dbReference type="SMART" id="SM00900">
    <property type="entry name" value="FMN_bind"/>
    <property type="match status" value="1"/>
</dbReference>
<keyword evidence="6" id="KW-1278">Translocase</keyword>
<evidence type="ECO:0000256" key="2">
    <source>
        <dbReference type="ARBA" id="ARBA00022553"/>
    </source>
</evidence>
<keyword evidence="9" id="KW-1185">Reference proteome</keyword>
<feature type="domain" description="FMN-binding" evidence="7">
    <location>
        <begin position="99"/>
        <end position="190"/>
    </location>
</feature>
<evidence type="ECO:0000313" key="8">
    <source>
        <dbReference type="EMBL" id="MBC9251474.1"/>
    </source>
</evidence>
<dbReference type="InterPro" id="IPR010209">
    <property type="entry name" value="Ion_transpt_RnfG/RsxG"/>
</dbReference>
<gene>
    <name evidence="6" type="primary">rnfG</name>
    <name evidence="8" type="ORF">A9179_14475</name>
</gene>
<keyword evidence="6" id="KW-1133">Transmembrane helix</keyword>
<dbReference type="EMBL" id="LZEU01000001">
    <property type="protein sequence ID" value="MBC9251474.1"/>
    <property type="molecule type" value="Genomic_DNA"/>
</dbReference>
<comment type="subunit">
    <text evidence="6">The complex is composed of six subunits: RnfA, RnfB, RnfC, RnfD, RnfE and RnfG.</text>
</comment>
<keyword evidence="4 6" id="KW-0288">FMN</keyword>
<accession>A0ABR7S3D2</accession>
<feature type="modified residue" description="FMN phosphoryl threonine" evidence="6">
    <location>
        <position position="173"/>
    </location>
</feature>
<name>A0ABR7S3D2_AQUAC</name>
<dbReference type="HAMAP" id="MF_00479">
    <property type="entry name" value="RsxG_RnfG"/>
    <property type="match status" value="1"/>
</dbReference>
<evidence type="ECO:0000256" key="5">
    <source>
        <dbReference type="ARBA" id="ARBA00022982"/>
    </source>
</evidence>
<keyword evidence="2 6" id="KW-0597">Phosphoprotein</keyword>